<evidence type="ECO:0000256" key="5">
    <source>
        <dbReference type="ARBA" id="ARBA00022884"/>
    </source>
</evidence>
<gene>
    <name evidence="7" type="ORF">S01H4_38392</name>
</gene>
<keyword evidence="5" id="KW-0694">RNA-binding</keyword>
<keyword evidence="2" id="KW-0540">Nuclease</keyword>
<dbReference type="Gene3D" id="3.30.920.30">
    <property type="entry name" value="Hypothetical protein"/>
    <property type="match status" value="1"/>
</dbReference>
<dbReference type="AlphaFoldDB" id="X1CAN7"/>
<sequence>FGFIIHSQKSAHVKLRRIHSTGKKQTLTVPLHDEIDAGTLRAVIRQASRYISEEQLKAHFYGKG</sequence>
<dbReference type="InterPro" id="IPR012933">
    <property type="entry name" value="HicA_mRNA_interferase"/>
</dbReference>
<proteinExistence type="predicted"/>
<evidence type="ECO:0000256" key="2">
    <source>
        <dbReference type="ARBA" id="ARBA00022722"/>
    </source>
</evidence>
<evidence type="ECO:0000256" key="1">
    <source>
        <dbReference type="ARBA" id="ARBA00022649"/>
    </source>
</evidence>
<evidence type="ECO:0000313" key="7">
    <source>
        <dbReference type="EMBL" id="GAH05216.1"/>
    </source>
</evidence>
<keyword evidence="3" id="KW-0255">Endonuclease</keyword>
<keyword evidence="1" id="KW-1277">Toxin-antitoxin system</keyword>
<evidence type="ECO:0000256" key="6">
    <source>
        <dbReference type="ARBA" id="ARBA00023016"/>
    </source>
</evidence>
<accession>X1CAN7</accession>
<evidence type="ECO:0008006" key="8">
    <source>
        <dbReference type="Google" id="ProtNLM"/>
    </source>
</evidence>
<dbReference type="EMBL" id="BART01020701">
    <property type="protein sequence ID" value="GAH05216.1"/>
    <property type="molecule type" value="Genomic_DNA"/>
</dbReference>
<dbReference type="GO" id="GO:0004519">
    <property type="term" value="F:endonuclease activity"/>
    <property type="evidence" value="ECO:0007669"/>
    <property type="project" value="UniProtKB-KW"/>
</dbReference>
<evidence type="ECO:0000256" key="3">
    <source>
        <dbReference type="ARBA" id="ARBA00022759"/>
    </source>
</evidence>
<keyword evidence="4" id="KW-0378">Hydrolase</keyword>
<dbReference type="Pfam" id="PF07927">
    <property type="entry name" value="HicA_toxin"/>
    <property type="match status" value="1"/>
</dbReference>
<organism evidence="7">
    <name type="scientific">marine sediment metagenome</name>
    <dbReference type="NCBI Taxonomy" id="412755"/>
    <lineage>
        <taxon>unclassified sequences</taxon>
        <taxon>metagenomes</taxon>
        <taxon>ecological metagenomes</taxon>
    </lineage>
</organism>
<dbReference type="GO" id="GO:0003729">
    <property type="term" value="F:mRNA binding"/>
    <property type="evidence" value="ECO:0007669"/>
    <property type="project" value="InterPro"/>
</dbReference>
<name>X1CAN7_9ZZZZ</name>
<keyword evidence="6" id="KW-0346">Stress response</keyword>
<comment type="caution">
    <text evidence="7">The sequence shown here is derived from an EMBL/GenBank/DDBJ whole genome shotgun (WGS) entry which is preliminary data.</text>
</comment>
<protein>
    <recommendedName>
        <fullName evidence="8">Type II toxin-antitoxin system HicA family toxin</fullName>
    </recommendedName>
</protein>
<reference evidence="7" key="1">
    <citation type="journal article" date="2014" name="Front. Microbiol.">
        <title>High frequency of phylogenetically diverse reductive dehalogenase-homologous genes in deep subseafloor sedimentary metagenomes.</title>
        <authorList>
            <person name="Kawai M."/>
            <person name="Futagami T."/>
            <person name="Toyoda A."/>
            <person name="Takaki Y."/>
            <person name="Nishi S."/>
            <person name="Hori S."/>
            <person name="Arai W."/>
            <person name="Tsubouchi T."/>
            <person name="Morono Y."/>
            <person name="Uchiyama I."/>
            <person name="Ito T."/>
            <person name="Fujiyama A."/>
            <person name="Inagaki F."/>
            <person name="Takami H."/>
        </authorList>
    </citation>
    <scope>NUCLEOTIDE SEQUENCE</scope>
    <source>
        <strain evidence="7">Expedition CK06-06</strain>
    </source>
</reference>
<evidence type="ECO:0000256" key="4">
    <source>
        <dbReference type="ARBA" id="ARBA00022801"/>
    </source>
</evidence>
<dbReference type="InterPro" id="IPR038570">
    <property type="entry name" value="HicA_sf"/>
</dbReference>
<dbReference type="SUPFAM" id="SSF54786">
    <property type="entry name" value="YcfA/nrd intein domain"/>
    <property type="match status" value="1"/>
</dbReference>
<dbReference type="GO" id="GO:0016787">
    <property type="term" value="F:hydrolase activity"/>
    <property type="evidence" value="ECO:0007669"/>
    <property type="project" value="UniProtKB-KW"/>
</dbReference>
<feature type="non-terminal residue" evidence="7">
    <location>
        <position position="1"/>
    </location>
</feature>